<evidence type="ECO:0000313" key="8">
    <source>
        <dbReference type="Proteomes" id="UP000603453"/>
    </source>
</evidence>
<organism evidence="7 8">
    <name type="scientific">Mucor saturninus</name>
    <dbReference type="NCBI Taxonomy" id="64648"/>
    <lineage>
        <taxon>Eukaryota</taxon>
        <taxon>Fungi</taxon>
        <taxon>Fungi incertae sedis</taxon>
        <taxon>Mucoromycota</taxon>
        <taxon>Mucoromycotina</taxon>
        <taxon>Mucoromycetes</taxon>
        <taxon>Mucorales</taxon>
        <taxon>Mucorineae</taxon>
        <taxon>Mucoraceae</taxon>
        <taxon>Mucor</taxon>
    </lineage>
</organism>
<evidence type="ECO:0000256" key="1">
    <source>
        <dbReference type="ARBA" id="ARBA00000885"/>
    </source>
</evidence>
<keyword evidence="4 5" id="KW-0833">Ubl conjugation pathway</keyword>
<dbReference type="PROSITE" id="PS50237">
    <property type="entry name" value="HECT"/>
    <property type="match status" value="1"/>
</dbReference>
<evidence type="ECO:0000256" key="3">
    <source>
        <dbReference type="ARBA" id="ARBA00022679"/>
    </source>
</evidence>
<sequence length="744" mass="85318">MADSEGTLAFESEKTLASYRSSPLPTPYSSSSVEPASIIDSRDTQADAMSITGKCMCCSSELKYPHTVSRFRCPVCDTVNDLKPHIRQQLSNQPLTLRLLKKSVHECKLKERAKRTKREVDEKEREKIYEPVEKLIETIFSSWVCLNHSFCNEEEEDEEKIGLNMADVKDAYRILLNLPVNVIRVMMSAIDRLLKRPAVPLKRMSDIRFLLIILENPLLAQHNFPAETKYHHNLLKRVFGILSCLNNECHHGLVQWFSSYPIKGFKSKIDLIHAFLSHRISRARRSQAALPTAYESDWKIASAARVMALLFAANNQANKVHLSEFYNTMADYINLMGDFESWQSQSGKFAFCQYPFLISMGSKMKIVESDAKQQMETKWREAFFNMLFHQKASNPYLVLRVSRENLIEDSLRQLAQNESDLKKSLRIEFVGEDGVDAGGLRKEWFLLLVRSLFDAQYGMFTFDEDSNLCWFNPASFENEDQFFLVGVVLGLAIYNSTILDVHLPTACYKKLLHLPIGLDDMRSFRPALAKGFEQLLAFEGDVENVFCRSFVAEIEVFGQRQCVPLVPGGEKRMVTQDNRHEFVALYVDFILNQSVERQFGAFQRGFYHVCGGNALSLFRPEEIELLVRGSDEPLEIDDLKGQTEYIGFDENEETIVNFWSIMKAMEPEMQRKLLMFVTGSDRIPATGATQMSLKITCGNNGDSDRLPSAHTCFNQLILYKYHTKEKLKKMLYTAIQESQGFYVK</sequence>
<evidence type="ECO:0000256" key="4">
    <source>
        <dbReference type="ARBA" id="ARBA00022786"/>
    </source>
</evidence>
<feature type="active site" description="Glycyl thioester intermediate" evidence="5">
    <location>
        <position position="712"/>
    </location>
</feature>
<keyword evidence="3" id="KW-0808">Transferase</keyword>
<dbReference type="Gene3D" id="3.30.2160.10">
    <property type="entry name" value="Hect, E3 ligase catalytic domain"/>
    <property type="match status" value="1"/>
</dbReference>
<dbReference type="FunFam" id="3.30.2410.10:FF:000003">
    <property type="entry name" value="probable E3 ubiquitin-protein ligase HERC4 isoform X1"/>
    <property type="match status" value="1"/>
</dbReference>
<dbReference type="OrthoDB" id="8068875at2759"/>
<dbReference type="GO" id="GO:0000209">
    <property type="term" value="P:protein polyubiquitination"/>
    <property type="evidence" value="ECO:0007669"/>
    <property type="project" value="InterPro"/>
</dbReference>
<name>A0A8H7QSD3_9FUNG</name>
<accession>A0A8H7QSD3</accession>
<dbReference type="GO" id="GO:0061630">
    <property type="term" value="F:ubiquitin protein ligase activity"/>
    <property type="evidence" value="ECO:0007669"/>
    <property type="project" value="UniProtKB-EC"/>
</dbReference>
<dbReference type="Gene3D" id="3.90.1750.10">
    <property type="entry name" value="Hect, E3 ligase catalytic domains"/>
    <property type="match status" value="1"/>
</dbReference>
<comment type="catalytic activity">
    <reaction evidence="1">
        <text>S-ubiquitinyl-[E2 ubiquitin-conjugating enzyme]-L-cysteine + [acceptor protein]-L-lysine = [E2 ubiquitin-conjugating enzyme]-L-cysteine + N(6)-ubiquitinyl-[acceptor protein]-L-lysine.</text>
        <dbReference type="EC" id="2.3.2.26"/>
    </reaction>
</comment>
<dbReference type="SUPFAM" id="SSF56204">
    <property type="entry name" value="Hect, E3 ligase catalytic domain"/>
    <property type="match status" value="1"/>
</dbReference>
<dbReference type="AlphaFoldDB" id="A0A8H7QSD3"/>
<evidence type="ECO:0000313" key="7">
    <source>
        <dbReference type="EMBL" id="KAG2197883.1"/>
    </source>
</evidence>
<dbReference type="SMART" id="SM00119">
    <property type="entry name" value="HECTc"/>
    <property type="match status" value="1"/>
</dbReference>
<dbReference type="Pfam" id="PF00632">
    <property type="entry name" value="HECT"/>
    <property type="match status" value="1"/>
</dbReference>
<proteinExistence type="predicted"/>
<dbReference type="PANTHER" id="PTHR45700">
    <property type="entry name" value="UBIQUITIN-PROTEIN LIGASE E3C"/>
    <property type="match status" value="1"/>
</dbReference>
<evidence type="ECO:0000256" key="5">
    <source>
        <dbReference type="PROSITE-ProRule" id="PRU00104"/>
    </source>
</evidence>
<dbReference type="Proteomes" id="UP000603453">
    <property type="component" value="Unassembled WGS sequence"/>
</dbReference>
<dbReference type="Gene3D" id="3.30.2410.10">
    <property type="entry name" value="Hect, E3 ligase catalytic domain"/>
    <property type="match status" value="1"/>
</dbReference>
<dbReference type="InterPro" id="IPR044611">
    <property type="entry name" value="E3A/B/C-like"/>
</dbReference>
<dbReference type="InterPro" id="IPR035983">
    <property type="entry name" value="Hect_E3_ubiquitin_ligase"/>
</dbReference>
<comment type="caution">
    <text evidence="7">The sequence shown here is derived from an EMBL/GenBank/DDBJ whole genome shotgun (WGS) entry which is preliminary data.</text>
</comment>
<gene>
    <name evidence="7" type="ORF">INT47_003552</name>
</gene>
<protein>
    <recommendedName>
        <fullName evidence="2">HECT-type E3 ubiquitin transferase</fullName>
        <ecNumber evidence="2">2.3.2.26</ecNumber>
    </recommendedName>
</protein>
<dbReference type="EC" id="2.3.2.26" evidence="2"/>
<dbReference type="InterPro" id="IPR000569">
    <property type="entry name" value="HECT_dom"/>
</dbReference>
<keyword evidence="8" id="KW-1185">Reference proteome</keyword>
<dbReference type="EMBL" id="JAEPRD010000120">
    <property type="protein sequence ID" value="KAG2197883.1"/>
    <property type="molecule type" value="Genomic_DNA"/>
</dbReference>
<dbReference type="PANTHER" id="PTHR45700:SF8">
    <property type="entry name" value="HECT-TYPE E3 UBIQUITIN TRANSFERASE"/>
    <property type="match status" value="1"/>
</dbReference>
<dbReference type="CDD" id="cd00078">
    <property type="entry name" value="HECTc"/>
    <property type="match status" value="1"/>
</dbReference>
<evidence type="ECO:0000256" key="2">
    <source>
        <dbReference type="ARBA" id="ARBA00012485"/>
    </source>
</evidence>
<feature type="domain" description="HECT" evidence="6">
    <location>
        <begin position="417"/>
        <end position="744"/>
    </location>
</feature>
<evidence type="ECO:0000259" key="6">
    <source>
        <dbReference type="PROSITE" id="PS50237"/>
    </source>
</evidence>
<reference evidence="7" key="1">
    <citation type="submission" date="2020-12" db="EMBL/GenBank/DDBJ databases">
        <title>Metabolic potential, ecology and presence of endohyphal bacteria is reflected in genomic diversity of Mucoromycotina.</title>
        <authorList>
            <person name="Muszewska A."/>
            <person name="Okrasinska A."/>
            <person name="Steczkiewicz K."/>
            <person name="Drgas O."/>
            <person name="Orlowska M."/>
            <person name="Perlinska-Lenart U."/>
            <person name="Aleksandrzak-Piekarczyk T."/>
            <person name="Szatraj K."/>
            <person name="Zielenkiewicz U."/>
            <person name="Pilsyk S."/>
            <person name="Malc E."/>
            <person name="Mieczkowski P."/>
            <person name="Kruszewska J.S."/>
            <person name="Biernat P."/>
            <person name="Pawlowska J."/>
        </authorList>
    </citation>
    <scope>NUCLEOTIDE SEQUENCE</scope>
    <source>
        <strain evidence="7">WA0000017839</strain>
    </source>
</reference>